<organism evidence="1 2">
    <name type="scientific">Microbacterium schleiferi</name>
    <dbReference type="NCBI Taxonomy" id="69362"/>
    <lineage>
        <taxon>Bacteria</taxon>
        <taxon>Bacillati</taxon>
        <taxon>Actinomycetota</taxon>
        <taxon>Actinomycetes</taxon>
        <taxon>Micrococcales</taxon>
        <taxon>Microbacteriaceae</taxon>
        <taxon>Microbacterium</taxon>
    </lineage>
</organism>
<dbReference type="Proteomes" id="UP000594480">
    <property type="component" value="Chromosome"/>
</dbReference>
<reference evidence="1 2" key="1">
    <citation type="submission" date="2020-11" db="EMBL/GenBank/DDBJ databases">
        <title>Amino acid is mineralized and recycled by bacteria in oceanic microbiome.</title>
        <authorList>
            <person name="Zheng L.Y."/>
        </authorList>
    </citation>
    <scope>NUCLEOTIDE SEQUENCE [LARGE SCALE GENOMIC DNA]</scope>
    <source>
        <strain evidence="1 2">A32-1</strain>
    </source>
</reference>
<evidence type="ECO:0000313" key="2">
    <source>
        <dbReference type="Proteomes" id="UP000594480"/>
    </source>
</evidence>
<dbReference type="EMBL" id="CP064760">
    <property type="protein sequence ID" value="QPE04114.1"/>
    <property type="molecule type" value="Genomic_DNA"/>
</dbReference>
<dbReference type="RefSeq" id="WP_195692205.1">
    <property type="nucleotide sequence ID" value="NZ_CP064760.1"/>
</dbReference>
<dbReference type="AlphaFoldDB" id="A0A7S8MVN8"/>
<keyword evidence="2" id="KW-1185">Reference proteome</keyword>
<name>A0A7S8MVN8_9MICO</name>
<gene>
    <name evidence="1" type="ORF">IT882_13020</name>
</gene>
<proteinExistence type="predicted"/>
<evidence type="ECO:0000313" key="1">
    <source>
        <dbReference type="EMBL" id="QPE04114.1"/>
    </source>
</evidence>
<protein>
    <recommendedName>
        <fullName evidence="3">Helix-turn-helix domain-containing protein</fullName>
    </recommendedName>
</protein>
<evidence type="ECO:0008006" key="3">
    <source>
        <dbReference type="Google" id="ProtNLM"/>
    </source>
</evidence>
<dbReference type="KEGG" id="msf:IT882_13020"/>
<sequence length="79" mass="8659">MTELVTVAVAAERSGKSQRSVWRYAQKLEAEGVTVIYRMPGVRRSLVDMEKIAPVAIATMMGNPRHREDGSTASRVAPS</sequence>
<accession>A0A7S8MVN8</accession>